<evidence type="ECO:0000313" key="2">
    <source>
        <dbReference type="Proteomes" id="UP000555448"/>
    </source>
</evidence>
<dbReference type="Pfam" id="PF07372">
    <property type="entry name" value="DUF1491"/>
    <property type="match status" value="1"/>
</dbReference>
<evidence type="ECO:0008006" key="3">
    <source>
        <dbReference type="Google" id="ProtNLM"/>
    </source>
</evidence>
<protein>
    <recommendedName>
        <fullName evidence="3">DUF1491 family protein</fullName>
    </recommendedName>
</protein>
<proteinExistence type="predicted"/>
<evidence type="ECO:0000313" key="1">
    <source>
        <dbReference type="EMBL" id="MBB4857849.1"/>
    </source>
</evidence>
<dbReference type="EMBL" id="JACHLR010000004">
    <property type="protein sequence ID" value="MBB4857849.1"/>
    <property type="molecule type" value="Genomic_DNA"/>
</dbReference>
<dbReference type="Proteomes" id="UP000555448">
    <property type="component" value="Unassembled WGS sequence"/>
</dbReference>
<sequence length="74" mass="8556">MVVLTDRGTLSTAYERMPQADGTRRWSLSRTQEADAPLAFGEYLERRKDQDPDLWIVELDVRNGERFIEELSPG</sequence>
<dbReference type="AlphaFoldDB" id="A0A7W7K7U5"/>
<organism evidence="1 2">
    <name type="scientific">Novosphingobium chloroacetimidivorans</name>
    <dbReference type="NCBI Taxonomy" id="1428314"/>
    <lineage>
        <taxon>Bacteria</taxon>
        <taxon>Pseudomonadati</taxon>
        <taxon>Pseudomonadota</taxon>
        <taxon>Alphaproteobacteria</taxon>
        <taxon>Sphingomonadales</taxon>
        <taxon>Sphingomonadaceae</taxon>
        <taxon>Novosphingobium</taxon>
    </lineage>
</organism>
<dbReference type="InterPro" id="IPR009964">
    <property type="entry name" value="DUF1491"/>
</dbReference>
<name>A0A7W7K7U5_9SPHN</name>
<reference evidence="1 2" key="1">
    <citation type="submission" date="2020-08" db="EMBL/GenBank/DDBJ databases">
        <title>Functional genomics of gut bacteria from endangered species of beetles.</title>
        <authorList>
            <person name="Carlos-Shanley C."/>
        </authorList>
    </citation>
    <scope>NUCLEOTIDE SEQUENCE [LARGE SCALE GENOMIC DNA]</scope>
    <source>
        <strain evidence="1 2">S00245</strain>
    </source>
</reference>
<comment type="caution">
    <text evidence="1">The sequence shown here is derived from an EMBL/GenBank/DDBJ whole genome shotgun (WGS) entry which is preliminary data.</text>
</comment>
<accession>A0A7W7K7U5</accession>
<gene>
    <name evidence="1" type="ORF">HNO88_001163</name>
</gene>
<dbReference type="Gene3D" id="3.40.1530.20">
    <property type="entry name" value="Protein of unknown function (DUF1491)"/>
    <property type="match status" value="1"/>
</dbReference>
<keyword evidence="2" id="KW-1185">Reference proteome</keyword>